<name>A0ABW8GTK6_9GAMM</name>
<evidence type="ECO:0000313" key="2">
    <source>
        <dbReference type="EMBL" id="MFJ5512639.1"/>
    </source>
</evidence>
<dbReference type="Proteomes" id="UP001617702">
    <property type="component" value="Unassembled WGS sequence"/>
</dbReference>
<accession>A0ABW8GTK6</accession>
<evidence type="ECO:0000313" key="3">
    <source>
        <dbReference type="Proteomes" id="UP001617702"/>
    </source>
</evidence>
<comment type="caution">
    <text evidence="2">The sequence shown here is derived from an EMBL/GenBank/DDBJ whole genome shotgun (WGS) entry which is preliminary data.</text>
</comment>
<protein>
    <submittedName>
        <fullName evidence="2">SymE family type I addiction module toxin</fullName>
    </submittedName>
</protein>
<dbReference type="RefSeq" id="WP_374190074.1">
    <property type="nucleotide sequence ID" value="NZ_JBIXLA010000002.1"/>
</dbReference>
<dbReference type="Pfam" id="PF08845">
    <property type="entry name" value="SymE_toxin"/>
    <property type="match status" value="1"/>
</dbReference>
<proteinExistence type="predicted"/>
<keyword evidence="3" id="KW-1185">Reference proteome</keyword>
<dbReference type="InterPro" id="IPR014944">
    <property type="entry name" value="Toxin_SymE-like"/>
</dbReference>
<reference evidence="2 3" key="1">
    <citation type="submission" date="2024-10" db="EMBL/GenBank/DDBJ databases">
        <authorList>
            <person name="Lu C.-H."/>
        </authorList>
    </citation>
    <scope>NUCLEOTIDE SEQUENCE [LARGE SCALE GENOMIC DNA]</scope>
    <source>
        <strain evidence="2 3">22LXZD03-01</strain>
    </source>
</reference>
<sequence length="30" mass="3279">MLKESGFMTGTPITVPVEWGRLVIDMGISL</sequence>
<gene>
    <name evidence="2" type="ORF">ACIPUH_07570</name>
</gene>
<organism evidence="2 3">
    <name type="scientific">Pectobacterium jejuense</name>
    <dbReference type="NCBI Taxonomy" id="2974022"/>
    <lineage>
        <taxon>Bacteria</taxon>
        <taxon>Pseudomonadati</taxon>
        <taxon>Pseudomonadota</taxon>
        <taxon>Gammaproteobacteria</taxon>
        <taxon>Enterobacterales</taxon>
        <taxon>Pectobacteriaceae</taxon>
        <taxon>Pectobacterium</taxon>
    </lineage>
</organism>
<evidence type="ECO:0000259" key="1">
    <source>
        <dbReference type="Pfam" id="PF08845"/>
    </source>
</evidence>
<dbReference type="EMBL" id="JBIXLB010000002">
    <property type="protein sequence ID" value="MFJ5512639.1"/>
    <property type="molecule type" value="Genomic_DNA"/>
</dbReference>
<feature type="domain" description="Toxin SymE-like" evidence="1">
    <location>
        <begin position="2"/>
        <end position="25"/>
    </location>
</feature>